<keyword evidence="4" id="KW-0540">Nuclease</keyword>
<accession>A0A386TYB1</accession>
<evidence type="ECO:0000256" key="1">
    <source>
        <dbReference type="ARBA" id="ARBA00002670"/>
    </source>
</evidence>
<dbReference type="Pfam" id="PF00961">
    <property type="entry name" value="LAGLIDADG_1"/>
    <property type="match status" value="2"/>
</dbReference>
<dbReference type="GO" id="GO:0004519">
    <property type="term" value="F:endonuclease activity"/>
    <property type="evidence" value="ECO:0007669"/>
    <property type="project" value="UniProtKB-KW"/>
</dbReference>
<proteinExistence type="predicted"/>
<comment type="function">
    <text evidence="1">Mitochondrial DNA endonuclease involved in intron homing.</text>
</comment>
<evidence type="ECO:0000259" key="2">
    <source>
        <dbReference type="Pfam" id="PF00961"/>
    </source>
</evidence>
<dbReference type="InterPro" id="IPR051289">
    <property type="entry name" value="LAGLIDADG_Endonuclease"/>
</dbReference>
<keyword evidence="4" id="KW-0255">Endonuclease</keyword>
<evidence type="ECO:0000259" key="3">
    <source>
        <dbReference type="Pfam" id="PF03161"/>
    </source>
</evidence>
<dbReference type="EMBL" id="MH725795">
    <property type="protein sequence ID" value="AYE93199.1"/>
    <property type="molecule type" value="Genomic_DNA"/>
</dbReference>
<name>A0A386TYB1_9AGAR</name>
<dbReference type="InterPro" id="IPR027434">
    <property type="entry name" value="Homing_endonucl"/>
</dbReference>
<reference evidence="4" key="1">
    <citation type="submission" date="2018-08" db="EMBL/GenBank/DDBJ databases">
        <title>Comparative mitochondrial genomics of the basidiomycete Termitomyces.</title>
        <authorList>
            <person name="Nieuwenhuis M."/>
        </authorList>
    </citation>
    <scope>NUCLEOTIDE SEQUENCE</scope>
    <source>
        <strain evidence="4">Mi166</strain>
    </source>
</reference>
<organism evidence="4">
    <name type="scientific">Termitomyces sp</name>
    <dbReference type="NCBI Taxonomy" id="1916073"/>
    <lineage>
        <taxon>Eukaryota</taxon>
        <taxon>Fungi</taxon>
        <taxon>Dikarya</taxon>
        <taxon>Basidiomycota</taxon>
        <taxon>Agaricomycotina</taxon>
        <taxon>Agaricomycetes</taxon>
        <taxon>Agaricomycetidae</taxon>
        <taxon>Agaricales</taxon>
        <taxon>Tricholomatineae</taxon>
        <taxon>Lyophyllaceae</taxon>
        <taxon>Termitomyces</taxon>
    </lineage>
</organism>
<evidence type="ECO:0000313" key="4">
    <source>
        <dbReference type="EMBL" id="AYE93199.1"/>
    </source>
</evidence>
<dbReference type="SUPFAM" id="SSF55608">
    <property type="entry name" value="Homing endonucleases"/>
    <property type="match status" value="3"/>
</dbReference>
<protein>
    <submittedName>
        <fullName evidence="4">LAGLIDADG homing endonuclease</fullName>
    </submittedName>
</protein>
<dbReference type="PANTHER" id="PTHR36181:SF3">
    <property type="entry name" value="INTRON-ENCODED DNA ENDONUCLEASE AI5 BETA"/>
    <property type="match status" value="1"/>
</dbReference>
<dbReference type="AlphaFoldDB" id="A0A386TYB1"/>
<keyword evidence="4" id="KW-0496">Mitochondrion</keyword>
<feature type="domain" description="Homing endonuclease LAGLIDADG" evidence="2">
    <location>
        <begin position="350"/>
        <end position="441"/>
    </location>
</feature>
<gene>
    <name evidence="4" type="ORF">C0995_000023</name>
</gene>
<sequence length="627" mass="71188">MLFLTKQVYGPFLKGRGLIPYKAYCTDHGKNTSNIKYYLAGLWEGNNELLIHYKDIPKDKSLVPFGTNLGTGIGGGRVLKKNSQMYKLHNYPYSVIIGLMLSDGWTDFPKDKNNARLGFSQSFDKFEYFWNVFNILEHYCAGLPTFRIRKRTKNYLYSLTLQTRRLSCFNEIHEMFYLDPCPYPNSQPLPHLCGALREHSLGKGRGKGGKKIIPADIYNILDPVCLAHWIMGDGKFVESGGLRLCTNSYSLKEVVKLINVLILRYDLNCTIHTAAPEQYMIFISKKSMKNLRNIVKPYIVPSMYYKIHLKSGVEPNEPQINKLIPGARTNSGKGENNFLSNLGPYLAARFEGDGHIFIPKTTHAPSGKKYAPHFAISFAESDYPLVQELKLLIGGSIRHKVENHTYVLTISSISGLIYIINLINGCLRTPKLARFNEMINWINQSTGSFIPTHVVDNSNLMNNAWLAGFIEAGRRGSFDIQVSQTSGGSPKNRVSARFRLEQRKLDPKTGDSYLNIMTSIATALGVSLNTSIHNDKVEYFLISASSTKSRSTIVNYFTQFPLFSSKRLNYLDWLACHYLIVSKDHTTLEGRKQALKLKSSMNRKRTYFNWDHLLSLKSQPYSPTRNI</sequence>
<feature type="domain" description="Homing endonuclease LAGLIDADG" evidence="3">
    <location>
        <begin position="94"/>
        <end position="179"/>
    </location>
</feature>
<geneLocation type="mitochondrion" evidence="4"/>
<feature type="domain" description="Homing endonuclease LAGLIDADG" evidence="2">
    <location>
        <begin position="466"/>
        <end position="576"/>
    </location>
</feature>
<dbReference type="PANTHER" id="PTHR36181">
    <property type="entry name" value="INTRON-ENCODED ENDONUCLEASE AI3-RELATED"/>
    <property type="match status" value="1"/>
</dbReference>
<dbReference type="Gene3D" id="3.10.28.10">
    <property type="entry name" value="Homing endonucleases"/>
    <property type="match status" value="4"/>
</dbReference>
<feature type="domain" description="Homing endonuclease LAGLIDADG" evidence="3">
    <location>
        <begin position="208"/>
        <end position="291"/>
    </location>
</feature>
<keyword evidence="4" id="KW-0378">Hydrolase</keyword>
<dbReference type="InterPro" id="IPR004860">
    <property type="entry name" value="LAGLIDADG_dom"/>
</dbReference>
<dbReference type="Pfam" id="PF03161">
    <property type="entry name" value="LAGLIDADG_2"/>
    <property type="match status" value="2"/>
</dbReference>
<dbReference type="GO" id="GO:0005739">
    <property type="term" value="C:mitochondrion"/>
    <property type="evidence" value="ECO:0007669"/>
    <property type="project" value="UniProtKB-ARBA"/>
</dbReference>